<organism evidence="6 7">
    <name type="scientific">Pseudoduganella lutea</name>
    <dbReference type="NCBI Taxonomy" id="321985"/>
    <lineage>
        <taxon>Bacteria</taxon>
        <taxon>Pseudomonadati</taxon>
        <taxon>Pseudomonadota</taxon>
        <taxon>Betaproteobacteria</taxon>
        <taxon>Burkholderiales</taxon>
        <taxon>Oxalobacteraceae</taxon>
        <taxon>Telluria group</taxon>
        <taxon>Pseudoduganella</taxon>
    </lineage>
</organism>
<evidence type="ECO:0000259" key="4">
    <source>
        <dbReference type="PROSITE" id="PS50883"/>
    </source>
</evidence>
<dbReference type="AlphaFoldDB" id="A0A4P6KZI6"/>
<feature type="domain" description="EAL" evidence="4">
    <location>
        <begin position="589"/>
        <end position="835"/>
    </location>
</feature>
<name>A0A4P6KZI6_9BURK</name>
<feature type="domain" description="PAC" evidence="3">
    <location>
        <begin position="363"/>
        <end position="415"/>
    </location>
</feature>
<dbReference type="SMART" id="SM00086">
    <property type="entry name" value="PAC"/>
    <property type="match status" value="3"/>
</dbReference>
<dbReference type="SMART" id="SM00267">
    <property type="entry name" value="GGDEF"/>
    <property type="match status" value="1"/>
</dbReference>
<evidence type="ECO:0000259" key="5">
    <source>
        <dbReference type="PROSITE" id="PS50887"/>
    </source>
</evidence>
<dbReference type="Proteomes" id="UP000290637">
    <property type="component" value="Chromosome"/>
</dbReference>
<keyword evidence="7" id="KW-1185">Reference proteome</keyword>
<dbReference type="InterPro" id="IPR035965">
    <property type="entry name" value="PAS-like_dom_sf"/>
</dbReference>
<dbReference type="Pfam" id="PF00990">
    <property type="entry name" value="GGDEF"/>
    <property type="match status" value="1"/>
</dbReference>
<feature type="domain" description="PAS" evidence="2">
    <location>
        <begin position="296"/>
        <end position="335"/>
    </location>
</feature>
<dbReference type="CDD" id="cd00130">
    <property type="entry name" value="PAS"/>
    <property type="match status" value="3"/>
</dbReference>
<dbReference type="NCBIfam" id="TIGR00229">
    <property type="entry name" value="sensory_box"/>
    <property type="match status" value="2"/>
</dbReference>
<dbReference type="SUPFAM" id="SSF141868">
    <property type="entry name" value="EAL domain-like"/>
    <property type="match status" value="1"/>
</dbReference>
<dbReference type="PROSITE" id="PS50112">
    <property type="entry name" value="PAS"/>
    <property type="match status" value="1"/>
</dbReference>
<dbReference type="InterPro" id="IPR052155">
    <property type="entry name" value="Biofilm_reg_signaling"/>
</dbReference>
<dbReference type="InterPro" id="IPR001633">
    <property type="entry name" value="EAL_dom"/>
</dbReference>
<dbReference type="InterPro" id="IPR013656">
    <property type="entry name" value="PAS_4"/>
</dbReference>
<evidence type="ECO:0000313" key="7">
    <source>
        <dbReference type="Proteomes" id="UP000290637"/>
    </source>
</evidence>
<dbReference type="CDD" id="cd01948">
    <property type="entry name" value="EAL"/>
    <property type="match status" value="1"/>
</dbReference>
<gene>
    <name evidence="6" type="ORF">EWM63_17405</name>
</gene>
<feature type="region of interest" description="Disordered" evidence="1">
    <location>
        <begin position="1"/>
        <end position="22"/>
    </location>
</feature>
<dbReference type="Pfam" id="PF13426">
    <property type="entry name" value="PAS_9"/>
    <property type="match status" value="2"/>
</dbReference>
<dbReference type="InterPro" id="IPR000160">
    <property type="entry name" value="GGDEF_dom"/>
</dbReference>
<evidence type="ECO:0000256" key="1">
    <source>
        <dbReference type="SAM" id="MobiDB-lite"/>
    </source>
</evidence>
<dbReference type="SUPFAM" id="SSF55073">
    <property type="entry name" value="Nucleotide cyclase"/>
    <property type="match status" value="1"/>
</dbReference>
<dbReference type="RefSeq" id="WP_130187664.1">
    <property type="nucleotide sequence ID" value="NZ_CP035913.1"/>
</dbReference>
<dbReference type="SMART" id="SM00091">
    <property type="entry name" value="PAS"/>
    <property type="match status" value="3"/>
</dbReference>
<dbReference type="KEGG" id="plue:EWM63_17405"/>
<dbReference type="Gene3D" id="3.30.450.20">
    <property type="entry name" value="PAS domain"/>
    <property type="match status" value="3"/>
</dbReference>
<dbReference type="PANTHER" id="PTHR44757:SF2">
    <property type="entry name" value="BIOFILM ARCHITECTURE MAINTENANCE PROTEIN MBAA"/>
    <property type="match status" value="1"/>
</dbReference>
<accession>A0A4P6KZI6</accession>
<protein>
    <submittedName>
        <fullName evidence="6">EAL domain-containing protein</fullName>
    </submittedName>
</protein>
<evidence type="ECO:0000313" key="6">
    <source>
        <dbReference type="EMBL" id="QBE64546.1"/>
    </source>
</evidence>
<evidence type="ECO:0000259" key="3">
    <source>
        <dbReference type="PROSITE" id="PS50113"/>
    </source>
</evidence>
<dbReference type="GO" id="GO:0003824">
    <property type="term" value="F:catalytic activity"/>
    <property type="evidence" value="ECO:0007669"/>
    <property type="project" value="UniProtKB-ARBA"/>
</dbReference>
<feature type="domain" description="GGDEF" evidence="5">
    <location>
        <begin position="447"/>
        <end position="580"/>
    </location>
</feature>
<dbReference type="InterPro" id="IPR000700">
    <property type="entry name" value="PAS-assoc_C"/>
</dbReference>
<dbReference type="InterPro" id="IPR043128">
    <property type="entry name" value="Rev_trsase/Diguanyl_cyclase"/>
</dbReference>
<dbReference type="PROSITE" id="PS50113">
    <property type="entry name" value="PAC"/>
    <property type="match status" value="1"/>
</dbReference>
<dbReference type="PANTHER" id="PTHR44757">
    <property type="entry name" value="DIGUANYLATE CYCLASE DGCP"/>
    <property type="match status" value="1"/>
</dbReference>
<evidence type="ECO:0000259" key="2">
    <source>
        <dbReference type="PROSITE" id="PS50112"/>
    </source>
</evidence>
<proteinExistence type="predicted"/>
<sequence>MTPHDHLPHSTPEFTQVPVAYSHPNPAPNPALAALDLIARIVAALELTPLVAVCSIDRAGRIRFCNQACADLSGLALDAVLGQPLKALFSRGDREAEHDALVDEAWRTGRPSPIGDWHVRTPGGRELWLYSTLVPVYHEGELTQVFCMDVDVTSRKVDADALVTAGVNFRQLFQKSDDAILLVRNGLIEEANPAAMQLFKCPGPAVFVGRRLADFSPVQQPGGALSEAAALRHEERAHQQGNCRYDWRYLDCSGTPFWAEVLMTSVTLNHEHLFYVLVRDISVRKSAERTLYLAAQVFENSRDAIVLTDHERHIISINRAYSEITGYSSDDMLGKPLSVYRSGIEDEAFFRKVWHQIDTTDHWQGEIWSRRKSGELFPALLALTAIRDGHDQISNYMAIVSDITERKRSEEQTRHLAEHDFLTDLPNRVLLLDRLSLALSTARRKGSMLAILFLDLDRFKQINDTLGHQVGDQLLKEVAARLLKCVRKVDTVSRQGGDEFVIILADIGGIDHAAHVAGTIRQAICQPYAIGEHALHVSTSIGVSIYPSDGDDIDTLVKNADIAMYHAKQGGRNNFQFFSTEMNERIVERASVEQGLRRALAEGQFALVFEPELDIATGALVAAEALIRWRHPELGLLLPERFIGVAEEAGLMVPIGNWVLREACRQARRWHDGGHTMAVAVNLSLAQFVQRDLVDNVRAALDDAGLEPHWLELELTEAIIMKGGGTTATTLESLRALGVRLSLDDFGTGWSQLGQLKDYPIDKLKIAQAFMLGGADETAIRTIIAMARSMRMTVIAEGVETPGQLALLRREGCDLYQGLQAEAAMRDGGLDGVLQ</sequence>
<dbReference type="Gene3D" id="3.20.20.450">
    <property type="entry name" value="EAL domain"/>
    <property type="match status" value="1"/>
</dbReference>
<dbReference type="EMBL" id="CP035913">
    <property type="protein sequence ID" value="QBE64546.1"/>
    <property type="molecule type" value="Genomic_DNA"/>
</dbReference>
<dbReference type="Gene3D" id="3.30.70.270">
    <property type="match status" value="1"/>
</dbReference>
<dbReference type="NCBIfam" id="TIGR00254">
    <property type="entry name" value="GGDEF"/>
    <property type="match status" value="1"/>
</dbReference>
<dbReference type="OrthoDB" id="9813903at2"/>
<dbReference type="FunFam" id="3.30.70.270:FF:000001">
    <property type="entry name" value="Diguanylate cyclase domain protein"/>
    <property type="match status" value="1"/>
</dbReference>
<dbReference type="InterPro" id="IPR000014">
    <property type="entry name" value="PAS"/>
</dbReference>
<dbReference type="InterPro" id="IPR035919">
    <property type="entry name" value="EAL_sf"/>
</dbReference>
<dbReference type="PROSITE" id="PS50883">
    <property type="entry name" value="EAL"/>
    <property type="match status" value="1"/>
</dbReference>
<dbReference type="InterPro" id="IPR029787">
    <property type="entry name" value="Nucleotide_cyclase"/>
</dbReference>
<reference evidence="6 7" key="1">
    <citation type="submission" date="2019-02" db="EMBL/GenBank/DDBJ databases">
        <title>Draft Genome Sequences of Six Type Strains of the Genus Massilia.</title>
        <authorList>
            <person name="Miess H."/>
            <person name="Frediansyhah A."/>
            <person name="Gross H."/>
        </authorList>
    </citation>
    <scope>NUCLEOTIDE SEQUENCE [LARGE SCALE GENOMIC DNA]</scope>
    <source>
        <strain evidence="6 7">DSM 17473</strain>
    </source>
</reference>
<dbReference type="SMART" id="SM00052">
    <property type="entry name" value="EAL"/>
    <property type="match status" value="1"/>
</dbReference>
<dbReference type="PROSITE" id="PS50887">
    <property type="entry name" value="GGDEF"/>
    <property type="match status" value="1"/>
</dbReference>
<dbReference type="SUPFAM" id="SSF55785">
    <property type="entry name" value="PYP-like sensor domain (PAS domain)"/>
    <property type="match status" value="3"/>
</dbReference>
<dbReference type="InterPro" id="IPR001610">
    <property type="entry name" value="PAC"/>
</dbReference>
<dbReference type="CDD" id="cd01949">
    <property type="entry name" value="GGDEF"/>
    <property type="match status" value="1"/>
</dbReference>
<dbReference type="Pfam" id="PF00563">
    <property type="entry name" value="EAL"/>
    <property type="match status" value="1"/>
</dbReference>
<dbReference type="Pfam" id="PF08448">
    <property type="entry name" value="PAS_4"/>
    <property type="match status" value="1"/>
</dbReference>